<name>A0AB37EA73_9CAUL</name>
<evidence type="ECO:0000313" key="2">
    <source>
        <dbReference type="Proteomes" id="UP000501325"/>
    </source>
</evidence>
<gene>
    <name evidence="1" type="ORF">GYM46_16510</name>
</gene>
<dbReference type="AlphaFoldDB" id="A0AB37EA73"/>
<reference evidence="1 2" key="1">
    <citation type="submission" date="2020-01" db="EMBL/GenBank/DDBJ databases">
        <authorList>
            <person name="Wang S."/>
        </authorList>
    </citation>
    <scope>NUCLEOTIDE SEQUENCE [LARGE SCALE GENOMIC DNA]</scope>
    <source>
        <strain evidence="1 2">D151-2-6</strain>
    </source>
</reference>
<dbReference type="RefSeq" id="WP_156796426.1">
    <property type="nucleotide sequence ID" value="NZ_CP048751.1"/>
</dbReference>
<dbReference type="Proteomes" id="UP000501325">
    <property type="component" value="Chromosome"/>
</dbReference>
<protein>
    <recommendedName>
        <fullName evidence="3">KAP NTPase domain-containing protein</fullName>
    </recommendedName>
</protein>
<dbReference type="KEGG" id="bmed:GYM46_16510"/>
<dbReference type="EMBL" id="CP048751">
    <property type="protein sequence ID" value="QIH74406.1"/>
    <property type="molecule type" value="Genomic_DNA"/>
</dbReference>
<dbReference type="InterPro" id="IPR027417">
    <property type="entry name" value="P-loop_NTPase"/>
</dbReference>
<sequence length="555" mass="61300">MSIELLEKEIRRFLASADAEVLCISGKWGVGKTFAWNKYLQEADRDGAIGLKRYSYVSLFGRNSLDDVRSAIFENTVPLAGAPTKPNLASLVKSAEAGGRQLTAYARLTPKVKDYVALSERVLFATMGSQLICIDDLERAGKGLAVHDVLGLVSELKEQKACKVIVLLNAEKIPGDGKEAFEAQLEKVADISLTFNPSPSEAAEIGFSPGIALRDRLVRHCVTLSIVNIRVIKKIERHAKRLGEILLGYDRRILEQSVSSMALYTFSKFQPDSAPSLEFLQRFNQFAGLGGQSAEEYTKWRDLLIEYEYSSTDEFDLKVMAGVELGFFDEAKLRASADDLAASLKFSDQGNSVHEAWAKYHDSFDDNADAVLDGLDAAFRANANAITPLNASGTIRLFKELGREEQAKALAQQYVDIRNEPVEFWDLSEYAFKGDVTDPDLIAAFAEKHASFAPPALDAGDVLIRISRQSGWNTRDVEFLANLTAQDFVTLFKKLKGDDLRRAVREALRFVNRGSPESREVMIATRAKEALELIAAESPINARRVAQRLAEANGG</sequence>
<evidence type="ECO:0000313" key="1">
    <source>
        <dbReference type="EMBL" id="QIH74406.1"/>
    </source>
</evidence>
<dbReference type="Gene3D" id="3.40.50.300">
    <property type="entry name" value="P-loop containing nucleotide triphosphate hydrolases"/>
    <property type="match status" value="1"/>
</dbReference>
<proteinExistence type="predicted"/>
<evidence type="ECO:0008006" key="3">
    <source>
        <dbReference type="Google" id="ProtNLM"/>
    </source>
</evidence>
<accession>A0AB37EA73</accession>
<organism evidence="1 2">
    <name type="scientific">Brevundimonas mediterranea</name>
    <dbReference type="NCBI Taxonomy" id="74329"/>
    <lineage>
        <taxon>Bacteria</taxon>
        <taxon>Pseudomonadati</taxon>
        <taxon>Pseudomonadota</taxon>
        <taxon>Alphaproteobacteria</taxon>
        <taxon>Caulobacterales</taxon>
        <taxon>Caulobacteraceae</taxon>
        <taxon>Brevundimonas</taxon>
    </lineage>
</organism>